<dbReference type="EMBL" id="ML769412">
    <property type="protein sequence ID" value="KAE9405059.1"/>
    <property type="molecule type" value="Genomic_DNA"/>
</dbReference>
<gene>
    <name evidence="1" type="ORF">BT96DRAFT_988888</name>
</gene>
<organism evidence="1 2">
    <name type="scientific">Gymnopus androsaceus JB14</name>
    <dbReference type="NCBI Taxonomy" id="1447944"/>
    <lineage>
        <taxon>Eukaryota</taxon>
        <taxon>Fungi</taxon>
        <taxon>Dikarya</taxon>
        <taxon>Basidiomycota</taxon>
        <taxon>Agaricomycotina</taxon>
        <taxon>Agaricomycetes</taxon>
        <taxon>Agaricomycetidae</taxon>
        <taxon>Agaricales</taxon>
        <taxon>Marasmiineae</taxon>
        <taxon>Omphalotaceae</taxon>
        <taxon>Gymnopus</taxon>
    </lineage>
</organism>
<reference evidence="1" key="1">
    <citation type="journal article" date="2019" name="Environ. Microbiol.">
        <title>Fungal ecological strategies reflected in gene transcription - a case study of two litter decomposers.</title>
        <authorList>
            <person name="Barbi F."/>
            <person name="Kohler A."/>
            <person name="Barry K."/>
            <person name="Baskaran P."/>
            <person name="Daum C."/>
            <person name="Fauchery L."/>
            <person name="Ihrmark K."/>
            <person name="Kuo A."/>
            <person name="LaButti K."/>
            <person name="Lipzen A."/>
            <person name="Morin E."/>
            <person name="Grigoriev I.V."/>
            <person name="Henrissat B."/>
            <person name="Lindahl B."/>
            <person name="Martin F."/>
        </authorList>
    </citation>
    <scope>NUCLEOTIDE SEQUENCE</scope>
    <source>
        <strain evidence="1">JB14</strain>
    </source>
</reference>
<protein>
    <submittedName>
        <fullName evidence="1">Uncharacterized protein</fullName>
    </submittedName>
</protein>
<accession>A0A6A4I2U4</accession>
<dbReference type="AlphaFoldDB" id="A0A6A4I2U4"/>
<sequence length="140" mass="15543">MPRKRKATELELLQASAPSGVSDISGYHVTHSHHEFNPRFLRAQDFIVKVNVWELFIEAQASADLAWRSGLEEEIEEIEELGSLPCCAASPLAPIPGFNPLSNLLQLLPLPPPSGAPKHALYVADMLLSTEERKKLKDTY</sequence>
<evidence type="ECO:0000313" key="1">
    <source>
        <dbReference type="EMBL" id="KAE9405059.1"/>
    </source>
</evidence>
<dbReference type="Proteomes" id="UP000799118">
    <property type="component" value="Unassembled WGS sequence"/>
</dbReference>
<evidence type="ECO:0000313" key="2">
    <source>
        <dbReference type="Proteomes" id="UP000799118"/>
    </source>
</evidence>
<keyword evidence="2" id="KW-1185">Reference proteome</keyword>
<name>A0A6A4I2U4_9AGAR</name>
<proteinExistence type="predicted"/>